<name>A0ABR2AH01_9ROSI</name>
<gene>
    <name evidence="1" type="ORF">V6N11_014106</name>
</gene>
<accession>A0ABR2AH01</accession>
<organism evidence="1 2">
    <name type="scientific">Hibiscus sabdariffa</name>
    <name type="common">roselle</name>
    <dbReference type="NCBI Taxonomy" id="183260"/>
    <lineage>
        <taxon>Eukaryota</taxon>
        <taxon>Viridiplantae</taxon>
        <taxon>Streptophyta</taxon>
        <taxon>Embryophyta</taxon>
        <taxon>Tracheophyta</taxon>
        <taxon>Spermatophyta</taxon>
        <taxon>Magnoliopsida</taxon>
        <taxon>eudicotyledons</taxon>
        <taxon>Gunneridae</taxon>
        <taxon>Pentapetalae</taxon>
        <taxon>rosids</taxon>
        <taxon>malvids</taxon>
        <taxon>Malvales</taxon>
        <taxon>Malvaceae</taxon>
        <taxon>Malvoideae</taxon>
        <taxon>Hibiscus</taxon>
    </lineage>
</organism>
<reference evidence="1 2" key="1">
    <citation type="journal article" date="2024" name="G3 (Bethesda)">
        <title>Genome assembly of Hibiscus sabdariffa L. provides insights into metabolisms of medicinal natural products.</title>
        <authorList>
            <person name="Kim T."/>
        </authorList>
    </citation>
    <scope>NUCLEOTIDE SEQUENCE [LARGE SCALE GENOMIC DNA]</scope>
    <source>
        <strain evidence="1">TK-2024</strain>
        <tissue evidence="1">Old leaves</tissue>
    </source>
</reference>
<proteinExistence type="predicted"/>
<sequence>MEVQSIEDEYMEAPMKKVQSAGITFSTEDIFSSWRGRSIHKWPLYLTGHIGERKKEGYHGQTKVSIPGQRAIGKIRLKCQRWDLKTEVTSYVIDTSPAWIHSVLPSTLHQCFKYVDEKVGFYLPPDCLSRLPYSLRDLIASYPFLACSFSTFASSALNEQSDAGLPVDCGVLVLVDFAYLFLVLGQAALAQVESVAVGIK</sequence>
<dbReference type="Proteomes" id="UP001396334">
    <property type="component" value="Unassembled WGS sequence"/>
</dbReference>
<evidence type="ECO:0000313" key="1">
    <source>
        <dbReference type="EMBL" id="KAK8491982.1"/>
    </source>
</evidence>
<dbReference type="EMBL" id="JBBPBN010000257">
    <property type="protein sequence ID" value="KAK8491982.1"/>
    <property type="molecule type" value="Genomic_DNA"/>
</dbReference>
<keyword evidence="2" id="KW-1185">Reference proteome</keyword>
<comment type="caution">
    <text evidence="1">The sequence shown here is derived from an EMBL/GenBank/DDBJ whole genome shotgun (WGS) entry which is preliminary data.</text>
</comment>
<evidence type="ECO:0000313" key="2">
    <source>
        <dbReference type="Proteomes" id="UP001396334"/>
    </source>
</evidence>
<protein>
    <submittedName>
        <fullName evidence="1">Uncharacterized protein</fullName>
    </submittedName>
</protein>